<reference evidence="2 3" key="1">
    <citation type="journal article" date="2005" name="Nature">
        <title>The map-based sequence of the rice genome.</title>
        <authorList>
            <consortium name="International rice genome sequencing project (IRGSP)"/>
            <person name="Matsumoto T."/>
            <person name="Wu J."/>
            <person name="Kanamori H."/>
            <person name="Katayose Y."/>
            <person name="Fujisawa M."/>
            <person name="Namiki N."/>
            <person name="Mizuno H."/>
            <person name="Yamamoto K."/>
            <person name="Antonio B.A."/>
            <person name="Baba T."/>
            <person name="Sakata K."/>
            <person name="Nagamura Y."/>
            <person name="Aoki H."/>
            <person name="Arikawa K."/>
            <person name="Arita K."/>
            <person name="Bito T."/>
            <person name="Chiden Y."/>
            <person name="Fujitsuka N."/>
            <person name="Fukunaka R."/>
            <person name="Hamada M."/>
            <person name="Harada C."/>
            <person name="Hayashi A."/>
            <person name="Hijishita S."/>
            <person name="Honda M."/>
            <person name="Hosokawa S."/>
            <person name="Ichikawa Y."/>
            <person name="Idonuma A."/>
            <person name="Iijima M."/>
            <person name="Ikeda M."/>
            <person name="Ikeno M."/>
            <person name="Ito K."/>
            <person name="Ito S."/>
            <person name="Ito T."/>
            <person name="Ito Y."/>
            <person name="Ito Y."/>
            <person name="Iwabuchi A."/>
            <person name="Kamiya K."/>
            <person name="Karasawa W."/>
            <person name="Kurita K."/>
            <person name="Katagiri S."/>
            <person name="Kikuta A."/>
            <person name="Kobayashi H."/>
            <person name="Kobayashi N."/>
            <person name="Machita K."/>
            <person name="Maehara T."/>
            <person name="Masukawa M."/>
            <person name="Mizubayashi T."/>
            <person name="Mukai Y."/>
            <person name="Nagasaki H."/>
            <person name="Nagata Y."/>
            <person name="Naito S."/>
            <person name="Nakashima M."/>
            <person name="Nakama Y."/>
            <person name="Nakamichi Y."/>
            <person name="Nakamura M."/>
            <person name="Meguro A."/>
            <person name="Negishi M."/>
            <person name="Ohta I."/>
            <person name="Ohta T."/>
            <person name="Okamoto M."/>
            <person name="Ono N."/>
            <person name="Saji S."/>
            <person name="Sakaguchi M."/>
            <person name="Sakai K."/>
            <person name="Shibata M."/>
            <person name="Shimokawa T."/>
            <person name="Song J."/>
            <person name="Takazaki Y."/>
            <person name="Terasawa K."/>
            <person name="Tsugane M."/>
            <person name="Tsuji K."/>
            <person name="Ueda S."/>
            <person name="Waki K."/>
            <person name="Yamagata H."/>
            <person name="Yamamoto M."/>
            <person name="Yamamoto S."/>
            <person name="Yamane H."/>
            <person name="Yoshiki S."/>
            <person name="Yoshihara R."/>
            <person name="Yukawa K."/>
            <person name="Zhong H."/>
            <person name="Yano M."/>
            <person name="Yuan Q."/>
            <person name="Ouyang S."/>
            <person name="Liu J."/>
            <person name="Jones K.M."/>
            <person name="Gansberger K."/>
            <person name="Moffat K."/>
            <person name="Hill J."/>
            <person name="Bera J."/>
            <person name="Fadrosh D."/>
            <person name="Jin S."/>
            <person name="Johri S."/>
            <person name="Kim M."/>
            <person name="Overton L."/>
            <person name="Reardon M."/>
            <person name="Tsitrin T."/>
            <person name="Vuong H."/>
            <person name="Weaver B."/>
            <person name="Ciecko A."/>
            <person name="Tallon L."/>
            <person name="Jackson J."/>
            <person name="Pai G."/>
            <person name="Aken S.V."/>
            <person name="Utterback T."/>
            <person name="Reidmuller S."/>
            <person name="Feldblyum T."/>
            <person name="Hsiao J."/>
            <person name="Zismann V."/>
            <person name="Iobst S."/>
            <person name="de Vazeille A.R."/>
            <person name="Buell C.R."/>
            <person name="Ying K."/>
            <person name="Li Y."/>
            <person name="Lu T."/>
            <person name="Huang Y."/>
            <person name="Zhao Q."/>
            <person name="Feng Q."/>
            <person name="Zhang L."/>
            <person name="Zhu J."/>
            <person name="Weng Q."/>
            <person name="Mu J."/>
            <person name="Lu Y."/>
            <person name="Fan D."/>
            <person name="Liu Y."/>
            <person name="Guan J."/>
            <person name="Zhang Y."/>
            <person name="Yu S."/>
            <person name="Liu X."/>
            <person name="Zhang Y."/>
            <person name="Hong G."/>
            <person name="Han B."/>
            <person name="Choisne N."/>
            <person name="Demange N."/>
            <person name="Orjeda G."/>
            <person name="Samain S."/>
            <person name="Cattolico L."/>
            <person name="Pelletier E."/>
            <person name="Couloux A."/>
            <person name="Segurens B."/>
            <person name="Wincker P."/>
            <person name="D'Hont A."/>
            <person name="Scarpelli C."/>
            <person name="Weissenbach J."/>
            <person name="Salanoubat M."/>
            <person name="Quetier F."/>
            <person name="Yu Y."/>
            <person name="Kim H.R."/>
            <person name="Rambo T."/>
            <person name="Currie J."/>
            <person name="Collura K."/>
            <person name="Luo M."/>
            <person name="Yang T."/>
            <person name="Ammiraju J.S.S."/>
            <person name="Engler F."/>
            <person name="Soderlund C."/>
            <person name="Wing R.A."/>
            <person name="Palmer L.E."/>
            <person name="de la Bastide M."/>
            <person name="Spiegel L."/>
            <person name="Nascimento L."/>
            <person name="Zutavern T."/>
            <person name="O'Shaughnessy A."/>
            <person name="Dike S."/>
            <person name="Dedhia N."/>
            <person name="Preston R."/>
            <person name="Balija V."/>
            <person name="McCombie W.R."/>
            <person name="Chow T."/>
            <person name="Chen H."/>
            <person name="Chung M."/>
            <person name="Chen C."/>
            <person name="Shaw J."/>
            <person name="Wu H."/>
            <person name="Hsiao K."/>
            <person name="Chao Y."/>
            <person name="Chu M."/>
            <person name="Cheng C."/>
            <person name="Hour A."/>
            <person name="Lee P."/>
            <person name="Lin S."/>
            <person name="Lin Y."/>
            <person name="Liou J."/>
            <person name="Liu S."/>
            <person name="Hsing Y."/>
            <person name="Raghuvanshi S."/>
            <person name="Mohanty A."/>
            <person name="Bharti A.K."/>
            <person name="Gaur A."/>
            <person name="Gupta V."/>
            <person name="Kumar D."/>
            <person name="Ravi V."/>
            <person name="Vij S."/>
            <person name="Kapur A."/>
            <person name="Khurana P."/>
            <person name="Khurana P."/>
            <person name="Khurana J.P."/>
            <person name="Tyagi A.K."/>
            <person name="Gaikwad K."/>
            <person name="Singh A."/>
            <person name="Dalal V."/>
            <person name="Srivastava S."/>
            <person name="Dixit A."/>
            <person name="Pal A.K."/>
            <person name="Ghazi I.A."/>
            <person name="Yadav M."/>
            <person name="Pandit A."/>
            <person name="Bhargava A."/>
            <person name="Sureshbabu K."/>
            <person name="Batra K."/>
            <person name="Sharma T.R."/>
            <person name="Mohapatra T."/>
            <person name="Singh N.K."/>
            <person name="Messing J."/>
            <person name="Nelson A.B."/>
            <person name="Fuks G."/>
            <person name="Kavchok S."/>
            <person name="Keizer G."/>
            <person name="Linton E."/>
            <person name="Llaca V."/>
            <person name="Song R."/>
            <person name="Tanyolac B."/>
            <person name="Young S."/>
            <person name="Ho-Il K."/>
            <person name="Hahn J.H."/>
            <person name="Sangsakoo G."/>
            <person name="Vanavichit A."/>
            <person name="de Mattos Luiz.A.T."/>
            <person name="Zimmer P.D."/>
            <person name="Malone G."/>
            <person name="Dellagostin O."/>
            <person name="de Oliveira A.C."/>
            <person name="Bevan M."/>
            <person name="Bancroft I."/>
            <person name="Minx P."/>
            <person name="Cordum H."/>
            <person name="Wilson R."/>
            <person name="Cheng Z."/>
            <person name="Jin W."/>
            <person name="Jiang J."/>
            <person name="Leong S.A."/>
            <person name="Iwama H."/>
            <person name="Gojobori T."/>
            <person name="Itoh T."/>
            <person name="Niimura Y."/>
            <person name="Fujii Y."/>
            <person name="Habara T."/>
            <person name="Sakai H."/>
            <person name="Sato Y."/>
            <person name="Wilson G."/>
            <person name="Kumar K."/>
            <person name="McCouch S."/>
            <person name="Juretic N."/>
            <person name="Hoen D."/>
            <person name="Wright S."/>
            <person name="Bruskiewich R."/>
            <person name="Bureau T."/>
            <person name="Miyao A."/>
            <person name="Hirochika H."/>
            <person name="Nishikawa T."/>
            <person name="Kadowaki K."/>
            <person name="Sugiura M."/>
            <person name="Burr B."/>
            <person name="Sasaki T."/>
        </authorList>
    </citation>
    <scope>NUCLEOTIDE SEQUENCE [LARGE SCALE GENOMIC DNA]</scope>
    <source>
        <strain evidence="3">cv. Nipponbare</strain>
    </source>
</reference>
<proteinExistence type="predicted"/>
<sequence>MAAPVLHPRAIEGTTTQLDLHPGPSRAPPHGLTSFQAASPAPSYGAASPSLAVTGSRVAENCNGKR</sequence>
<feature type="compositionally biased region" description="Low complexity" evidence="1">
    <location>
        <begin position="37"/>
        <end position="51"/>
    </location>
</feature>
<organism evidence="2 3">
    <name type="scientific">Oryza sativa subsp. japonica</name>
    <name type="common">Rice</name>
    <dbReference type="NCBI Taxonomy" id="39947"/>
    <lineage>
        <taxon>Eukaryota</taxon>
        <taxon>Viridiplantae</taxon>
        <taxon>Streptophyta</taxon>
        <taxon>Embryophyta</taxon>
        <taxon>Tracheophyta</taxon>
        <taxon>Spermatophyta</taxon>
        <taxon>Magnoliopsida</taxon>
        <taxon>Liliopsida</taxon>
        <taxon>Poales</taxon>
        <taxon>Poaceae</taxon>
        <taxon>BOP clade</taxon>
        <taxon>Oryzoideae</taxon>
        <taxon>Oryzeae</taxon>
        <taxon>Oryzinae</taxon>
        <taxon>Oryza</taxon>
        <taxon>Oryza sativa</taxon>
    </lineage>
</organism>
<reference evidence="3" key="2">
    <citation type="journal article" date="2008" name="Nucleic Acids Res.">
        <title>The rice annotation project database (RAP-DB): 2008 update.</title>
        <authorList>
            <consortium name="The rice annotation project (RAP)"/>
        </authorList>
    </citation>
    <scope>GENOME REANNOTATION</scope>
    <source>
        <strain evidence="3">cv. Nipponbare</strain>
    </source>
</reference>
<feature type="region of interest" description="Disordered" evidence="1">
    <location>
        <begin position="1"/>
        <end position="51"/>
    </location>
</feature>
<protein>
    <submittedName>
        <fullName evidence="2">Os06g0631001 protein</fullName>
    </submittedName>
</protein>
<evidence type="ECO:0000256" key="1">
    <source>
        <dbReference type="SAM" id="MobiDB-lite"/>
    </source>
</evidence>
<dbReference type="EMBL" id="AP008212">
    <property type="protein sequence ID" value="BAH93644.1"/>
    <property type="molecule type" value="Genomic_DNA"/>
</dbReference>
<gene>
    <name evidence="2" type="ordered locus">Os06g0631001</name>
</gene>
<evidence type="ECO:0000313" key="3">
    <source>
        <dbReference type="Proteomes" id="UP000000763"/>
    </source>
</evidence>
<dbReference type="AlphaFoldDB" id="C7J420"/>
<evidence type="ECO:0000313" key="2">
    <source>
        <dbReference type="EMBL" id="BAH93644.1"/>
    </source>
</evidence>
<dbReference type="Proteomes" id="UP000000763">
    <property type="component" value="Chromosome 6"/>
</dbReference>
<accession>C7J420</accession>
<name>C7J420_ORYSJ</name>
<dbReference type="KEGG" id="dosa:Os06g0631001"/>